<protein>
    <submittedName>
        <fullName evidence="10">Outer membrane protein OprJ</fullName>
    </submittedName>
</protein>
<keyword evidence="8 9" id="KW-0449">Lipoprotein</keyword>
<dbReference type="SUPFAM" id="SSF56954">
    <property type="entry name" value="Outer membrane efflux proteins (OEP)"/>
    <property type="match status" value="1"/>
</dbReference>
<evidence type="ECO:0000313" key="11">
    <source>
        <dbReference type="Proteomes" id="UP000494363"/>
    </source>
</evidence>
<dbReference type="Pfam" id="PF02321">
    <property type="entry name" value="OEP"/>
    <property type="match status" value="2"/>
</dbReference>
<dbReference type="Gene3D" id="1.20.1600.10">
    <property type="entry name" value="Outer membrane efflux proteins (OEP)"/>
    <property type="match status" value="1"/>
</dbReference>
<dbReference type="AlphaFoldDB" id="A0A6J5D4X1"/>
<dbReference type="InterPro" id="IPR003423">
    <property type="entry name" value="OMP_efflux"/>
</dbReference>
<reference evidence="10 11" key="1">
    <citation type="submission" date="2020-04" db="EMBL/GenBank/DDBJ databases">
        <authorList>
            <person name="De Canck E."/>
        </authorList>
    </citation>
    <scope>NUCLEOTIDE SEQUENCE [LARGE SCALE GENOMIC DNA]</scope>
    <source>
        <strain evidence="10 11">LMG 29542</strain>
    </source>
</reference>
<evidence type="ECO:0000256" key="4">
    <source>
        <dbReference type="ARBA" id="ARBA00022692"/>
    </source>
</evidence>
<dbReference type="Proteomes" id="UP000494363">
    <property type="component" value="Unassembled WGS sequence"/>
</dbReference>
<gene>
    <name evidence="10" type="primary">oprJ</name>
    <name evidence="10" type="ORF">LMG29542_00823</name>
</gene>
<evidence type="ECO:0000256" key="1">
    <source>
        <dbReference type="ARBA" id="ARBA00004370"/>
    </source>
</evidence>
<proteinExistence type="inferred from homology"/>
<comment type="subcellular location">
    <subcellularLocation>
        <location evidence="9">Cell membrane</location>
        <topology evidence="9">Lipid-anchor</topology>
    </subcellularLocation>
    <subcellularLocation>
        <location evidence="1">Membrane</location>
    </subcellularLocation>
</comment>
<keyword evidence="4 9" id="KW-0812">Transmembrane</keyword>
<dbReference type="PROSITE" id="PS51257">
    <property type="entry name" value="PROKAR_LIPOPROTEIN"/>
    <property type="match status" value="1"/>
</dbReference>
<keyword evidence="7 9" id="KW-0564">Palmitate</keyword>
<feature type="signal peptide" evidence="9">
    <location>
        <begin position="1"/>
        <end position="20"/>
    </location>
</feature>
<keyword evidence="11" id="KW-1185">Reference proteome</keyword>
<dbReference type="GO" id="GO:0005886">
    <property type="term" value="C:plasma membrane"/>
    <property type="evidence" value="ECO:0007669"/>
    <property type="project" value="UniProtKB-SubCell"/>
</dbReference>
<evidence type="ECO:0000256" key="7">
    <source>
        <dbReference type="ARBA" id="ARBA00023139"/>
    </source>
</evidence>
<name>A0A6J5D4X1_9BURK</name>
<keyword evidence="5 9" id="KW-0732">Signal</keyword>
<dbReference type="EMBL" id="CADIKH010000003">
    <property type="protein sequence ID" value="CAB3748993.1"/>
    <property type="molecule type" value="Genomic_DNA"/>
</dbReference>
<dbReference type="PANTHER" id="PTHR30203:SF20">
    <property type="entry name" value="MULTIDRUG RESISTANCE OUTER MEMBRANE PROTEIN MDTP-RELATED"/>
    <property type="match status" value="1"/>
</dbReference>
<dbReference type="NCBIfam" id="TIGR01845">
    <property type="entry name" value="outer_NodT"/>
    <property type="match status" value="1"/>
</dbReference>
<dbReference type="GO" id="GO:0015562">
    <property type="term" value="F:efflux transmembrane transporter activity"/>
    <property type="evidence" value="ECO:0007669"/>
    <property type="project" value="InterPro"/>
</dbReference>
<evidence type="ECO:0000256" key="6">
    <source>
        <dbReference type="ARBA" id="ARBA00023136"/>
    </source>
</evidence>
<accession>A0A6J5D4X1</accession>
<dbReference type="InterPro" id="IPR010131">
    <property type="entry name" value="MdtP/NodT-like"/>
</dbReference>
<evidence type="ECO:0000313" key="10">
    <source>
        <dbReference type="EMBL" id="CAB3748993.1"/>
    </source>
</evidence>
<evidence type="ECO:0000256" key="8">
    <source>
        <dbReference type="ARBA" id="ARBA00023288"/>
    </source>
</evidence>
<organism evidence="10 11">
    <name type="scientific">Paraburkholderia humisilvae</name>
    <dbReference type="NCBI Taxonomy" id="627669"/>
    <lineage>
        <taxon>Bacteria</taxon>
        <taxon>Pseudomonadati</taxon>
        <taxon>Pseudomonadota</taxon>
        <taxon>Betaproteobacteria</taxon>
        <taxon>Burkholderiales</taxon>
        <taxon>Burkholderiaceae</taxon>
        <taxon>Paraburkholderia</taxon>
    </lineage>
</organism>
<evidence type="ECO:0000256" key="9">
    <source>
        <dbReference type="RuleBase" id="RU362097"/>
    </source>
</evidence>
<dbReference type="PANTHER" id="PTHR30203">
    <property type="entry name" value="OUTER MEMBRANE CATION EFFLUX PROTEIN"/>
    <property type="match status" value="1"/>
</dbReference>
<dbReference type="RefSeq" id="WP_175225170.1">
    <property type="nucleotide sequence ID" value="NZ_CADIKH010000003.1"/>
</dbReference>
<evidence type="ECO:0000256" key="5">
    <source>
        <dbReference type="ARBA" id="ARBA00022729"/>
    </source>
</evidence>
<dbReference type="Gene3D" id="2.20.200.10">
    <property type="entry name" value="Outer membrane efflux proteins (OEP)"/>
    <property type="match status" value="1"/>
</dbReference>
<sequence>MLHRPLAAIMLSATIVTVLAGCASGNDMQPSHAMYDLATLDPGQEITHAADAAHAGTVAQQWWSVFGDEQLEALMDLADQDALSLQIVESRVREASAASAVAASNLLPSIDGAASAEVDHFPAHYLYPAPYAGNYGSEGLIDASLVYHLDFWRKWRQSADAARLRVDVAVFEADDAKLVLRIAIASAWLKLDTAYRLRDVALQGLAQRNGVVHRLQVRRTAGLSTDMDAVAARDALTQTRADIARYDAQIAQQRHEIAALLGKTPAFADTLARPALHALADPAPLSAVPATLLGYRPDVAARRRAVEAAANEIGVAKAAFYPDVNLVAFAGLQSLGIGYLLRASSTAAGAGPAVTLPIFEGGRLRANLKGRVADYDEAVSAYNATIVTALQQVADGIAVVKAAREHQQEAQTAARHWAHIVDLQQVRQHSGLSDTGDLLAAETARLVAQRRATDADGEVAVAQIALIRALGGAWVPSLSVASVQPNHD</sequence>
<evidence type="ECO:0000256" key="2">
    <source>
        <dbReference type="ARBA" id="ARBA00007613"/>
    </source>
</evidence>
<keyword evidence="3 9" id="KW-1134">Transmembrane beta strand</keyword>
<evidence type="ECO:0000256" key="3">
    <source>
        <dbReference type="ARBA" id="ARBA00022452"/>
    </source>
</evidence>
<feature type="chain" id="PRO_5027140881" evidence="9">
    <location>
        <begin position="21"/>
        <end position="488"/>
    </location>
</feature>
<comment type="similarity">
    <text evidence="2 9">Belongs to the outer membrane factor (OMF) (TC 1.B.17) family.</text>
</comment>
<keyword evidence="6 9" id="KW-0472">Membrane</keyword>